<dbReference type="STRING" id="43064.SAMN04488086_10223"/>
<organism evidence="6 7">
    <name type="scientific">Trichococcus pasteurii</name>
    <dbReference type="NCBI Taxonomy" id="43064"/>
    <lineage>
        <taxon>Bacteria</taxon>
        <taxon>Bacillati</taxon>
        <taxon>Bacillota</taxon>
        <taxon>Bacilli</taxon>
        <taxon>Lactobacillales</taxon>
        <taxon>Carnobacteriaceae</taxon>
        <taxon>Trichococcus</taxon>
    </lineage>
</organism>
<reference evidence="7" key="1">
    <citation type="submission" date="2016-04" db="EMBL/GenBank/DDBJ databases">
        <authorList>
            <person name="Strepis N."/>
        </authorList>
    </citation>
    <scope>NUCLEOTIDE SEQUENCE [LARGE SCALE GENOMIC DNA]</scope>
</reference>
<protein>
    <submittedName>
        <fullName evidence="6">Peptidase m23</fullName>
    </submittedName>
</protein>
<dbReference type="EMBL" id="FWEY01000001">
    <property type="protein sequence ID" value="SLM50348.1"/>
    <property type="molecule type" value="Genomic_DNA"/>
</dbReference>
<dbReference type="Proteomes" id="UP000195985">
    <property type="component" value="Unassembled WGS sequence"/>
</dbReference>
<dbReference type="CDD" id="cd12797">
    <property type="entry name" value="M23_peptidase"/>
    <property type="match status" value="1"/>
</dbReference>
<feature type="coiled-coil region" evidence="2">
    <location>
        <begin position="22"/>
        <end position="119"/>
    </location>
</feature>
<feature type="domain" description="Peptidoglycan hydrolase PcsB coiled-coil" evidence="5">
    <location>
        <begin position="106"/>
        <end position="179"/>
    </location>
</feature>
<dbReference type="InterPro" id="IPR057309">
    <property type="entry name" value="PcsB_CC"/>
</dbReference>
<dbReference type="RefSeq" id="WP_086941281.1">
    <property type="nucleotide sequence ID" value="NZ_FONM01000002.1"/>
</dbReference>
<gene>
    <name evidence="6" type="ORF">TPAS_18</name>
</gene>
<dbReference type="SUPFAM" id="SSF51261">
    <property type="entry name" value="Duplicated hybrid motif"/>
    <property type="match status" value="1"/>
</dbReference>
<dbReference type="InterPro" id="IPR050570">
    <property type="entry name" value="Cell_wall_metabolism_enzyme"/>
</dbReference>
<evidence type="ECO:0000256" key="3">
    <source>
        <dbReference type="SAM" id="SignalP"/>
    </source>
</evidence>
<evidence type="ECO:0000259" key="4">
    <source>
        <dbReference type="Pfam" id="PF01551"/>
    </source>
</evidence>
<dbReference type="Gene3D" id="2.70.70.10">
    <property type="entry name" value="Glucose Permease (Domain IIA)"/>
    <property type="match status" value="1"/>
</dbReference>
<proteinExistence type="predicted"/>
<feature type="chain" id="PRO_5010699664" evidence="3">
    <location>
        <begin position="27"/>
        <end position="435"/>
    </location>
</feature>
<dbReference type="Gene3D" id="6.10.250.3150">
    <property type="match status" value="1"/>
</dbReference>
<keyword evidence="7" id="KW-1185">Reference proteome</keyword>
<dbReference type="GO" id="GO:0004222">
    <property type="term" value="F:metalloendopeptidase activity"/>
    <property type="evidence" value="ECO:0007669"/>
    <property type="project" value="TreeGrafter"/>
</dbReference>
<feature type="signal peptide" evidence="3">
    <location>
        <begin position="1"/>
        <end position="26"/>
    </location>
</feature>
<evidence type="ECO:0000313" key="6">
    <source>
        <dbReference type="EMBL" id="SLM50348.1"/>
    </source>
</evidence>
<dbReference type="Pfam" id="PF01551">
    <property type="entry name" value="Peptidase_M23"/>
    <property type="match status" value="1"/>
</dbReference>
<keyword evidence="2" id="KW-0175">Coiled coil</keyword>
<keyword evidence="1 3" id="KW-0732">Signal</keyword>
<dbReference type="InterPro" id="IPR011055">
    <property type="entry name" value="Dup_hybrid_motif"/>
</dbReference>
<evidence type="ECO:0000256" key="2">
    <source>
        <dbReference type="SAM" id="Coils"/>
    </source>
</evidence>
<dbReference type="PANTHER" id="PTHR21666:SF270">
    <property type="entry name" value="MUREIN HYDROLASE ACTIVATOR ENVC"/>
    <property type="match status" value="1"/>
</dbReference>
<evidence type="ECO:0000313" key="7">
    <source>
        <dbReference type="Proteomes" id="UP000195985"/>
    </source>
</evidence>
<dbReference type="InterPro" id="IPR016047">
    <property type="entry name" value="M23ase_b-sheet_dom"/>
</dbReference>
<feature type="domain" description="M23ase beta-sheet core" evidence="4">
    <location>
        <begin position="332"/>
        <end position="429"/>
    </location>
</feature>
<dbReference type="OrthoDB" id="9805070at2"/>
<feature type="coiled-coil region" evidence="2">
    <location>
        <begin position="167"/>
        <end position="243"/>
    </location>
</feature>
<dbReference type="AlphaFoldDB" id="A0A1W1IBD6"/>
<name>A0A1W1IBD6_9LACT</name>
<accession>A0A1W1IBD6</accession>
<sequence>MGKKHIALFSSILLLSPIAGGFTAQAATLEELQQQKDALQLETNTIQSQIEEKSNSLNTLESEKANLETKVNELQSQLDELIGRLAAQEEKLAAIQSKILELQAEIESLQVVIDQRTEKLNTQARYIQTDAGVTNIASILLSSENFSDLVGKITVVSKIVTANKDIVEQQEADQQKVEDSKVAVEEEKLSAEALKQEILISKNNVVAQKAEIDVQIAQVIENYELTEAEKNGLESTKAELAAQTESISNDMAAEQARITAEAVAAAEAEAAAIAAAEAAAAAAANNLTASVSQTTSTPSYSVNSSGFLRPASGYISSPFGNRVSPFGGSIEFHRGVDIAGSGAISAAQSGTVETATYHASYGYYVVINHGTINGVNVKTLYAHMQPGLLVAPGQTVSQGQQVGVMGTTGSSTGVHLHFEVQENGAVVNPVNYIGG</sequence>
<dbReference type="PANTHER" id="PTHR21666">
    <property type="entry name" value="PEPTIDASE-RELATED"/>
    <property type="match status" value="1"/>
</dbReference>
<evidence type="ECO:0000259" key="5">
    <source>
        <dbReference type="Pfam" id="PF24568"/>
    </source>
</evidence>
<dbReference type="Pfam" id="PF24568">
    <property type="entry name" value="CC_PcsB"/>
    <property type="match status" value="1"/>
</dbReference>
<evidence type="ECO:0000256" key="1">
    <source>
        <dbReference type="ARBA" id="ARBA00022729"/>
    </source>
</evidence>